<gene>
    <name evidence="2" type="ORF">AAE3_LOCUS7336</name>
</gene>
<dbReference type="OrthoDB" id="5584477at2759"/>
<proteinExistence type="predicted"/>
<evidence type="ECO:0000313" key="2">
    <source>
        <dbReference type="EMBL" id="CAA7264866.1"/>
    </source>
</evidence>
<protein>
    <recommendedName>
        <fullName evidence="1">Fungal-type protein kinase domain-containing protein</fullName>
    </recommendedName>
</protein>
<evidence type="ECO:0000313" key="3">
    <source>
        <dbReference type="Proteomes" id="UP000467700"/>
    </source>
</evidence>
<reference evidence="2 3" key="1">
    <citation type="submission" date="2020-01" db="EMBL/GenBank/DDBJ databases">
        <authorList>
            <person name="Gupta K D."/>
        </authorList>
    </citation>
    <scope>NUCLEOTIDE SEQUENCE [LARGE SCALE GENOMIC DNA]</scope>
</reference>
<dbReference type="SUPFAM" id="SSF56112">
    <property type="entry name" value="Protein kinase-like (PK-like)"/>
    <property type="match status" value="1"/>
</dbReference>
<evidence type="ECO:0000259" key="1">
    <source>
        <dbReference type="Pfam" id="PF17667"/>
    </source>
</evidence>
<dbReference type="Proteomes" id="UP000467700">
    <property type="component" value="Unassembled WGS sequence"/>
</dbReference>
<dbReference type="Pfam" id="PF17667">
    <property type="entry name" value="Pkinase_fungal"/>
    <property type="match status" value="1"/>
</dbReference>
<dbReference type="PANTHER" id="PTHR38248">
    <property type="entry name" value="FUNK1 6"/>
    <property type="match status" value="1"/>
</dbReference>
<comment type="caution">
    <text evidence="2">The sequence shown here is derived from an EMBL/GenBank/DDBJ whole genome shotgun (WGS) entry which is preliminary data.</text>
</comment>
<sequence>MSPVTTVAQASHTQQGTKLTKPILQCPQRGLTEFESCIELLIALRDAIAGHQHLLREGILHRDVNVNTILIAESYTDGKTDSRGILIDLDKTSCANEDPTYSRPHSHLDDLESFFHVLCWICFAYMRPRQRVSETPYILADWNSKSVGRACRAKKAFFADPLGPQKTDAVSDFFCAPFRKLLQNLHGFFRPYAFAPLQPPPPLSEILSTANEDYETILAMFEEAIREVGALPQP</sequence>
<dbReference type="EMBL" id="CACVBS010000046">
    <property type="protein sequence ID" value="CAA7264866.1"/>
    <property type="molecule type" value="Genomic_DNA"/>
</dbReference>
<dbReference type="InterPro" id="IPR011009">
    <property type="entry name" value="Kinase-like_dom_sf"/>
</dbReference>
<organism evidence="2 3">
    <name type="scientific">Cyclocybe aegerita</name>
    <name type="common">Black poplar mushroom</name>
    <name type="synonym">Agrocybe aegerita</name>
    <dbReference type="NCBI Taxonomy" id="1973307"/>
    <lineage>
        <taxon>Eukaryota</taxon>
        <taxon>Fungi</taxon>
        <taxon>Dikarya</taxon>
        <taxon>Basidiomycota</taxon>
        <taxon>Agaricomycotina</taxon>
        <taxon>Agaricomycetes</taxon>
        <taxon>Agaricomycetidae</taxon>
        <taxon>Agaricales</taxon>
        <taxon>Agaricineae</taxon>
        <taxon>Bolbitiaceae</taxon>
        <taxon>Cyclocybe</taxon>
    </lineage>
</organism>
<dbReference type="PANTHER" id="PTHR38248:SF2">
    <property type="entry name" value="FUNK1 11"/>
    <property type="match status" value="1"/>
</dbReference>
<dbReference type="AlphaFoldDB" id="A0A8S0WT17"/>
<accession>A0A8S0WT17</accession>
<feature type="domain" description="Fungal-type protein kinase" evidence="1">
    <location>
        <begin position="29"/>
        <end position="91"/>
    </location>
</feature>
<name>A0A8S0WT17_CYCAE</name>
<dbReference type="InterPro" id="IPR040976">
    <property type="entry name" value="Pkinase_fungal"/>
</dbReference>
<keyword evidence="3" id="KW-1185">Reference proteome</keyword>